<organism evidence="1 2">
    <name type="scientific">Pristionchus pacificus</name>
    <name type="common">Parasitic nematode worm</name>
    <dbReference type="NCBI Taxonomy" id="54126"/>
    <lineage>
        <taxon>Eukaryota</taxon>
        <taxon>Metazoa</taxon>
        <taxon>Ecdysozoa</taxon>
        <taxon>Nematoda</taxon>
        <taxon>Chromadorea</taxon>
        <taxon>Rhabditida</taxon>
        <taxon>Rhabditina</taxon>
        <taxon>Diplogasteromorpha</taxon>
        <taxon>Diplogasteroidea</taxon>
        <taxon>Neodiplogasteridae</taxon>
        <taxon>Pristionchus</taxon>
    </lineage>
</organism>
<reference evidence="2" key="1">
    <citation type="journal article" date="2008" name="Nat. Genet.">
        <title>The Pristionchus pacificus genome provides a unique perspective on nematode lifestyle and parasitism.</title>
        <authorList>
            <person name="Dieterich C."/>
            <person name="Clifton S.W."/>
            <person name="Schuster L.N."/>
            <person name="Chinwalla A."/>
            <person name="Delehaunty K."/>
            <person name="Dinkelacker I."/>
            <person name="Fulton L."/>
            <person name="Fulton R."/>
            <person name="Godfrey J."/>
            <person name="Minx P."/>
            <person name="Mitreva M."/>
            <person name="Roeseler W."/>
            <person name="Tian H."/>
            <person name="Witte H."/>
            <person name="Yang S.P."/>
            <person name="Wilson R.K."/>
            <person name="Sommer R.J."/>
        </authorList>
    </citation>
    <scope>NUCLEOTIDE SEQUENCE [LARGE SCALE GENOMIC DNA]</scope>
    <source>
        <strain evidence="2">PS312</strain>
    </source>
</reference>
<keyword evidence="2" id="KW-1185">Reference proteome</keyword>
<dbReference type="OrthoDB" id="5865021at2759"/>
<protein>
    <submittedName>
        <fullName evidence="1">Uncharacterized protein</fullName>
    </submittedName>
</protein>
<reference evidence="1" key="2">
    <citation type="submission" date="2022-06" db="UniProtKB">
        <authorList>
            <consortium name="EnsemblMetazoa"/>
        </authorList>
    </citation>
    <scope>IDENTIFICATION</scope>
    <source>
        <strain evidence="1">PS312</strain>
    </source>
</reference>
<sequence length="105" mass="11239">MVLLFILFAFLSFTEAKIIPSDPSKLATSPWPSGAYCIMQAGSTCPSPFSPNELKLSVPIEILPGMTDHAGNTLIQLGRAGNSFVVSSSYDNVYTLGLTFCCKNS</sequence>
<evidence type="ECO:0000313" key="1">
    <source>
        <dbReference type="EnsemblMetazoa" id="PPA39904.1"/>
    </source>
</evidence>
<dbReference type="Proteomes" id="UP000005239">
    <property type="component" value="Unassembled WGS sequence"/>
</dbReference>
<accession>A0A2A6CJ94</accession>
<dbReference type="AlphaFoldDB" id="A0A2A6CJ94"/>
<accession>A0A8R1Z3B7</accession>
<name>A0A2A6CJ94_PRIPA</name>
<proteinExistence type="predicted"/>
<gene>
    <name evidence="1" type="primary">WBGene00278273</name>
</gene>
<dbReference type="EnsemblMetazoa" id="PPA39904.1">
    <property type="protein sequence ID" value="PPA39904.1"/>
    <property type="gene ID" value="WBGene00278273"/>
</dbReference>
<evidence type="ECO:0000313" key="2">
    <source>
        <dbReference type="Proteomes" id="UP000005239"/>
    </source>
</evidence>